<dbReference type="RefSeq" id="YP_009505641.1">
    <property type="nucleotide sequence ID" value="NC_038330.1"/>
</dbReference>
<name>O89511_9VIRU</name>
<evidence type="ECO:0000259" key="9">
    <source>
        <dbReference type="Pfam" id="PF00983"/>
    </source>
</evidence>
<evidence type="ECO:0000313" key="11">
    <source>
        <dbReference type="Proteomes" id="UP000232777"/>
    </source>
</evidence>
<feature type="domain" description="Tymovirus coat protein" evidence="9">
    <location>
        <begin position="26"/>
        <end position="186"/>
    </location>
</feature>
<dbReference type="SUPFAM" id="SSF88633">
    <property type="entry name" value="Positive stranded ssRNA viruses"/>
    <property type="match status" value="1"/>
</dbReference>
<dbReference type="KEGG" id="vg:37616534"/>
<reference evidence="10 11" key="1">
    <citation type="submission" date="1997-11" db="EMBL/GenBank/DDBJ databases">
        <title>Taxonomy of the tymoviruses.</title>
        <authorList>
            <person name="Mackenzie A.M."/>
            <person name="Gibbs A.J."/>
            <person name="Keese P."/>
            <person name="Osorio-Keese M.E."/>
            <person name="Torronen M."/>
            <person name="Ding S.W."/>
            <person name="Srifah P."/>
            <person name="Skotnicki M.L."/>
        </authorList>
    </citation>
    <scope>NUCLEOTIDE SEQUENCE [LARGE SCALE GENOMIC DNA]</scope>
</reference>
<dbReference type="InterPro" id="IPR000574">
    <property type="entry name" value="Tymo_coat"/>
</dbReference>
<comment type="similarity">
    <text evidence="8">Belongs to the tymoviruses capsid protein family.</text>
</comment>
<keyword evidence="5" id="KW-1142">T=3 icosahedral capsid protein</keyword>
<evidence type="ECO:0000256" key="8">
    <source>
        <dbReference type="ARBA" id="ARBA00046323"/>
    </source>
</evidence>
<reference evidence="12" key="2">
    <citation type="journal article" date="2000" name="J. Mol. Biol.">
        <title>Refined structure of desmodium yellow mottle tymovirus at 2.7 A resolution.</title>
        <authorList>
            <person name="Larson S.B."/>
            <person name="Day J."/>
            <person name="Canady M.A."/>
            <person name="Greenwood A."/>
            <person name="McPherson A."/>
        </authorList>
    </citation>
    <scope>X-RAY CRYSTALLOGRAPHY (2.70 ANGSTROMS)</scope>
</reference>
<evidence type="ECO:0000256" key="4">
    <source>
        <dbReference type="ARBA" id="ARBA00022844"/>
    </source>
</evidence>
<dbReference type="Gene3D" id="2.60.120.20">
    <property type="match status" value="1"/>
</dbReference>
<dbReference type="PDBsum" id="1DDL"/>
<keyword evidence="12" id="KW-0002">3D-structure</keyword>
<dbReference type="InterPro" id="IPR029053">
    <property type="entry name" value="Viral_coat"/>
</dbReference>
<keyword evidence="4" id="KW-0946">Virion</keyword>
<sequence>MEQDKILAHQASLNTKPSLLPPPVGNPPPVISYPFQITLASLGTEDAADSVSIASNSVLATYTALYRHAQLKHLKATIHPTYMAPKYPTSVALVWVPANSTATSTQVLDTYGGLHFCIGGSVNSVKPIDVEANLTNLNPIIKASTTFTDTPKLLYYSKAQATAPTSPTCYLTIQGQIELSSPLLQASS</sequence>
<dbReference type="PDB" id="1DDL">
    <property type="method" value="X-ray"/>
    <property type="resolution" value="2.70 A"/>
    <property type="chains" value="A/B/C=1-188"/>
</dbReference>
<keyword evidence="3" id="KW-0167">Capsid protein</keyword>
<dbReference type="GeneID" id="37616534"/>
<evidence type="ECO:0007829" key="12">
    <source>
        <dbReference type="PDB" id="1DDL"/>
    </source>
</evidence>
<dbReference type="Pfam" id="PF00983">
    <property type="entry name" value="Tymo_coat"/>
    <property type="match status" value="1"/>
</dbReference>
<evidence type="ECO:0000256" key="1">
    <source>
        <dbReference type="ARBA" id="ARBA00004328"/>
    </source>
</evidence>
<evidence type="ECO:0000256" key="7">
    <source>
        <dbReference type="ARBA" id="ARBA00032595"/>
    </source>
</evidence>
<dbReference type="OrthoDB" id="15633at10239"/>
<evidence type="ECO:0000256" key="2">
    <source>
        <dbReference type="ARBA" id="ARBA00018091"/>
    </source>
</evidence>
<keyword evidence="11" id="KW-1185">Reference proteome</keyword>
<dbReference type="EvolutionaryTrace" id="O89511"/>
<dbReference type="GO" id="GO:0039617">
    <property type="term" value="C:T=3 icosahedral viral capsid"/>
    <property type="evidence" value="ECO:0007669"/>
    <property type="project" value="UniProtKB-KW"/>
</dbReference>
<dbReference type="Proteomes" id="UP000232777">
    <property type="component" value="Segment"/>
</dbReference>
<accession>O89511</accession>
<dbReference type="GO" id="GO:0005198">
    <property type="term" value="F:structural molecule activity"/>
    <property type="evidence" value="ECO:0007669"/>
    <property type="project" value="InterPro"/>
</dbReference>
<organism evidence="10 11">
    <name type="scientific">Desmodium yellow mottle virus</name>
    <dbReference type="NCBI Taxonomy" id="70821"/>
    <lineage>
        <taxon>Viruses</taxon>
        <taxon>Riboviria</taxon>
        <taxon>Orthornavirae</taxon>
        <taxon>Kitrinoviricota</taxon>
        <taxon>Alsuviricetes</taxon>
        <taxon>Tymovirales</taxon>
        <taxon>Tymoviridae</taxon>
        <taxon>Tymovirus</taxon>
        <taxon>Tymovirus desmodii</taxon>
    </lineage>
</organism>
<evidence type="ECO:0000256" key="6">
    <source>
        <dbReference type="ARBA" id="ARBA00031336"/>
    </source>
</evidence>
<comment type="subcellular location">
    <subcellularLocation>
        <location evidence="1">Virion</location>
    </subcellularLocation>
</comment>
<dbReference type="SMR" id="O89511"/>
<protein>
    <recommendedName>
        <fullName evidence="2">Capsid protein</fullName>
    </recommendedName>
    <alternativeName>
        <fullName evidence="6">Coat protein</fullName>
    </alternativeName>
    <alternativeName>
        <fullName evidence="7">Virion protein</fullName>
    </alternativeName>
</protein>
<evidence type="ECO:0000313" key="10">
    <source>
        <dbReference type="EMBL" id="AAC25013.1"/>
    </source>
</evidence>
<proteinExistence type="evidence at protein level"/>
<evidence type="ECO:0000256" key="5">
    <source>
        <dbReference type="ARBA" id="ARBA00023060"/>
    </source>
</evidence>
<dbReference type="EMBL" id="AF035201">
    <property type="protein sequence ID" value="AAC25013.1"/>
    <property type="molecule type" value="Genomic_RNA"/>
</dbReference>
<evidence type="ECO:0000256" key="3">
    <source>
        <dbReference type="ARBA" id="ARBA00022561"/>
    </source>
</evidence>